<dbReference type="EMBL" id="JBHSRD010000004">
    <property type="protein sequence ID" value="MFC6008535.1"/>
    <property type="molecule type" value="Genomic_DNA"/>
</dbReference>
<evidence type="ECO:0000313" key="2">
    <source>
        <dbReference type="EMBL" id="MFC6008535.1"/>
    </source>
</evidence>
<evidence type="ECO:0000313" key="3">
    <source>
        <dbReference type="Proteomes" id="UP001596189"/>
    </source>
</evidence>
<dbReference type="Gene3D" id="3.40.630.30">
    <property type="match status" value="1"/>
</dbReference>
<sequence>MTEPEVRSDLLLRLESFYDAVPRQGARAELIGPLVLFVREGAGWPYYARPVRPDVQVSGDDVRDVLGRMDELGVPHQLEWVNDLTPSLAQAVQDAGLTLQLCPLMVLEPADLVVLDAPGVSVSVMDADDPDLALADACAHVAFGAGIGTAVGEGGVAERDASAAELDPARVERLRAGIRSGEQVRAVARTDVGPVASGGYQHAAGVAEVVGIGTLPISRRRGIGAALAGVLAREAFARGEHTVFLSAQDEDVARVYERVGFRRTGTSGIAEP</sequence>
<dbReference type="PROSITE" id="PS51186">
    <property type="entry name" value="GNAT"/>
    <property type="match status" value="1"/>
</dbReference>
<name>A0ABW1JHL1_9ACTN</name>
<dbReference type="InterPro" id="IPR016181">
    <property type="entry name" value="Acyl_CoA_acyltransferase"/>
</dbReference>
<dbReference type="SUPFAM" id="SSF55729">
    <property type="entry name" value="Acyl-CoA N-acyltransferases (Nat)"/>
    <property type="match status" value="1"/>
</dbReference>
<dbReference type="Proteomes" id="UP001596189">
    <property type="component" value="Unassembled WGS sequence"/>
</dbReference>
<dbReference type="RefSeq" id="WP_378227077.1">
    <property type="nucleotide sequence ID" value="NZ_JBHSRD010000004.1"/>
</dbReference>
<gene>
    <name evidence="2" type="ORF">ACFQDO_15460</name>
</gene>
<comment type="caution">
    <text evidence="2">The sequence shown here is derived from an EMBL/GenBank/DDBJ whole genome shotgun (WGS) entry which is preliminary data.</text>
</comment>
<feature type="domain" description="N-acetyltransferase" evidence="1">
    <location>
        <begin position="122"/>
        <end position="272"/>
    </location>
</feature>
<organism evidence="2 3">
    <name type="scientific">Angustibacter luteus</name>
    <dbReference type="NCBI Taxonomy" id="658456"/>
    <lineage>
        <taxon>Bacteria</taxon>
        <taxon>Bacillati</taxon>
        <taxon>Actinomycetota</taxon>
        <taxon>Actinomycetes</taxon>
        <taxon>Kineosporiales</taxon>
        <taxon>Kineosporiaceae</taxon>
    </lineage>
</organism>
<reference evidence="3" key="1">
    <citation type="journal article" date="2019" name="Int. J. Syst. Evol. Microbiol.">
        <title>The Global Catalogue of Microorganisms (GCM) 10K type strain sequencing project: providing services to taxonomists for standard genome sequencing and annotation.</title>
        <authorList>
            <consortium name="The Broad Institute Genomics Platform"/>
            <consortium name="The Broad Institute Genome Sequencing Center for Infectious Disease"/>
            <person name="Wu L."/>
            <person name="Ma J."/>
        </authorList>
    </citation>
    <scope>NUCLEOTIDE SEQUENCE [LARGE SCALE GENOMIC DNA]</scope>
    <source>
        <strain evidence="3">KACC 14249</strain>
    </source>
</reference>
<dbReference type="InterPro" id="IPR000182">
    <property type="entry name" value="GNAT_dom"/>
</dbReference>
<keyword evidence="3" id="KW-1185">Reference proteome</keyword>
<proteinExistence type="predicted"/>
<dbReference type="CDD" id="cd04301">
    <property type="entry name" value="NAT_SF"/>
    <property type="match status" value="1"/>
</dbReference>
<dbReference type="Pfam" id="PF00583">
    <property type="entry name" value="Acetyltransf_1"/>
    <property type="match status" value="1"/>
</dbReference>
<accession>A0ABW1JHL1</accession>
<protein>
    <submittedName>
        <fullName evidence="2">GNAT family N-acetyltransferase</fullName>
    </submittedName>
</protein>
<evidence type="ECO:0000259" key="1">
    <source>
        <dbReference type="PROSITE" id="PS51186"/>
    </source>
</evidence>